<comment type="caution">
    <text evidence="5">The sequence shown here is derived from an EMBL/GenBank/DDBJ whole genome shotgun (WGS) entry which is preliminary data.</text>
</comment>
<organism evidence="5 6">
    <name type="scientific">Cupriavidus yeoncheonensis</name>
    <dbReference type="NCBI Taxonomy" id="1462994"/>
    <lineage>
        <taxon>Bacteria</taxon>
        <taxon>Pseudomonadati</taxon>
        <taxon>Pseudomonadota</taxon>
        <taxon>Betaproteobacteria</taxon>
        <taxon>Burkholderiales</taxon>
        <taxon>Burkholderiaceae</taxon>
        <taxon>Cupriavidus</taxon>
    </lineage>
</organism>
<evidence type="ECO:0000313" key="6">
    <source>
        <dbReference type="Proteomes" id="UP000672934"/>
    </source>
</evidence>
<proteinExistence type="predicted"/>
<dbReference type="Gene3D" id="1.10.357.10">
    <property type="entry name" value="Tetracycline Repressor, domain 2"/>
    <property type="match status" value="1"/>
</dbReference>
<keyword evidence="6" id="KW-1185">Reference proteome</keyword>
<dbReference type="GO" id="GO:0003677">
    <property type="term" value="F:DNA binding"/>
    <property type="evidence" value="ECO:0007669"/>
    <property type="project" value="UniProtKB-UniRule"/>
</dbReference>
<dbReference type="NCBIfam" id="NF007015">
    <property type="entry name" value="PRK09480.1"/>
    <property type="match status" value="1"/>
</dbReference>
<evidence type="ECO:0000259" key="4">
    <source>
        <dbReference type="PROSITE" id="PS50977"/>
    </source>
</evidence>
<dbReference type="SUPFAM" id="SSF46689">
    <property type="entry name" value="Homeodomain-like"/>
    <property type="match status" value="1"/>
</dbReference>
<dbReference type="Pfam" id="PF00440">
    <property type="entry name" value="TetR_N"/>
    <property type="match status" value="1"/>
</dbReference>
<sequence>MTESNGTPPEAVLPDGQGEAQASESAPPARKRPRPGERRVQILQTLAAMLEHPRGEKITTAALAARLSVSEAALYRHFASKAQMFEGLIAFIEQTVFGLINQITTNEEHGLRQVQAIVRMLLSFAEKNPGMTRVLTGEALVGEHERLQERINQMVDRIEASLRQCLKIAVTQGAFPADADVALRAALVMAYVQGQWHRYAKSGLRKSPGERAEAQLRVLLG</sequence>
<dbReference type="PANTHER" id="PTHR43479:SF11">
    <property type="entry name" value="ACREF_ENVCD OPERON REPRESSOR-RELATED"/>
    <property type="match status" value="1"/>
</dbReference>
<dbReference type="InterPro" id="IPR036271">
    <property type="entry name" value="Tet_transcr_reg_TetR-rel_C_sf"/>
</dbReference>
<dbReference type="Proteomes" id="UP000672934">
    <property type="component" value="Unassembled WGS sequence"/>
</dbReference>
<evidence type="ECO:0000256" key="1">
    <source>
        <dbReference type="ARBA" id="ARBA00023125"/>
    </source>
</evidence>
<accession>A0A916MUN1</accession>
<dbReference type="PROSITE" id="PS50977">
    <property type="entry name" value="HTH_TETR_2"/>
    <property type="match status" value="1"/>
</dbReference>
<keyword evidence="1 2" id="KW-0238">DNA-binding</keyword>
<gene>
    <name evidence="5" type="primary">slmA</name>
    <name evidence="5" type="ORF">LMG31506_01947</name>
</gene>
<evidence type="ECO:0000256" key="3">
    <source>
        <dbReference type="SAM" id="MobiDB-lite"/>
    </source>
</evidence>
<dbReference type="InterPro" id="IPR001647">
    <property type="entry name" value="HTH_TetR"/>
</dbReference>
<evidence type="ECO:0000313" key="5">
    <source>
        <dbReference type="EMBL" id="CAG2138399.1"/>
    </source>
</evidence>
<dbReference type="Pfam" id="PF22276">
    <property type="entry name" value="SlmA-like_C"/>
    <property type="match status" value="1"/>
</dbReference>
<dbReference type="SUPFAM" id="SSF48498">
    <property type="entry name" value="Tetracyclin repressor-like, C-terminal domain"/>
    <property type="match status" value="1"/>
</dbReference>
<reference evidence="5" key="1">
    <citation type="submission" date="2021-03" db="EMBL/GenBank/DDBJ databases">
        <authorList>
            <person name="Peeters C."/>
        </authorList>
    </citation>
    <scope>NUCLEOTIDE SEQUENCE</scope>
    <source>
        <strain evidence="5">LMG 31506</strain>
    </source>
</reference>
<dbReference type="AlphaFoldDB" id="A0A916MUN1"/>
<dbReference type="InterPro" id="IPR009057">
    <property type="entry name" value="Homeodomain-like_sf"/>
</dbReference>
<dbReference type="RefSeq" id="WP_211946931.1">
    <property type="nucleotide sequence ID" value="NZ_CAJPUY010000006.1"/>
</dbReference>
<dbReference type="EMBL" id="CAJPUY010000006">
    <property type="protein sequence ID" value="CAG2138399.1"/>
    <property type="molecule type" value="Genomic_DNA"/>
</dbReference>
<feature type="region of interest" description="Disordered" evidence="3">
    <location>
        <begin position="1"/>
        <end position="37"/>
    </location>
</feature>
<name>A0A916MUN1_9BURK</name>
<feature type="DNA-binding region" description="H-T-H motif" evidence="2">
    <location>
        <begin position="59"/>
        <end position="78"/>
    </location>
</feature>
<feature type="domain" description="HTH tetR-type" evidence="4">
    <location>
        <begin position="36"/>
        <end position="96"/>
    </location>
</feature>
<dbReference type="InterPro" id="IPR054580">
    <property type="entry name" value="SlmA-like_C"/>
</dbReference>
<protein>
    <submittedName>
        <fullName evidence="5">Nucleoid occlusion factor SlmA</fullName>
    </submittedName>
</protein>
<dbReference type="PANTHER" id="PTHR43479">
    <property type="entry name" value="ACREF/ENVCD OPERON REPRESSOR-RELATED"/>
    <property type="match status" value="1"/>
</dbReference>
<evidence type="ECO:0000256" key="2">
    <source>
        <dbReference type="PROSITE-ProRule" id="PRU00335"/>
    </source>
</evidence>
<dbReference type="InterPro" id="IPR050624">
    <property type="entry name" value="HTH-type_Tx_Regulator"/>
</dbReference>